<evidence type="ECO:0000256" key="5">
    <source>
        <dbReference type="ARBA" id="ARBA00022777"/>
    </source>
</evidence>
<dbReference type="PROSITE" id="PS50011">
    <property type="entry name" value="PROTEIN_KINASE_DOM"/>
    <property type="match status" value="1"/>
</dbReference>
<reference evidence="12" key="1">
    <citation type="submission" date="2020-12" db="EMBL/GenBank/DDBJ databases">
        <authorList>
            <person name="Iha C."/>
        </authorList>
    </citation>
    <scope>NUCLEOTIDE SEQUENCE</scope>
</reference>
<feature type="domain" description="Protein kinase" evidence="11">
    <location>
        <begin position="17"/>
        <end position="287"/>
    </location>
</feature>
<evidence type="ECO:0000256" key="9">
    <source>
        <dbReference type="PROSITE-ProRule" id="PRU10141"/>
    </source>
</evidence>
<evidence type="ECO:0000256" key="3">
    <source>
        <dbReference type="ARBA" id="ARBA00022679"/>
    </source>
</evidence>
<dbReference type="EC" id="2.7.11.1" evidence="1"/>
<proteinExistence type="predicted"/>
<name>A0A8S1JE02_9CHLO</name>
<keyword evidence="4 9" id="KW-0547">Nucleotide-binding</keyword>
<evidence type="ECO:0000256" key="4">
    <source>
        <dbReference type="ARBA" id="ARBA00022741"/>
    </source>
</evidence>
<dbReference type="GO" id="GO:0004674">
    <property type="term" value="F:protein serine/threonine kinase activity"/>
    <property type="evidence" value="ECO:0007669"/>
    <property type="project" value="UniProtKB-KW"/>
</dbReference>
<evidence type="ECO:0000256" key="1">
    <source>
        <dbReference type="ARBA" id="ARBA00012513"/>
    </source>
</evidence>
<keyword evidence="3" id="KW-0808">Transferase</keyword>
<dbReference type="GO" id="GO:0005737">
    <property type="term" value="C:cytoplasm"/>
    <property type="evidence" value="ECO:0007669"/>
    <property type="project" value="TreeGrafter"/>
</dbReference>
<dbReference type="PANTHER" id="PTHR22967:SF57">
    <property type="entry name" value="AUXILIN, ISOFORM A-RELATED"/>
    <property type="match status" value="1"/>
</dbReference>
<dbReference type="PROSITE" id="PS00107">
    <property type="entry name" value="PROTEIN_KINASE_ATP"/>
    <property type="match status" value="1"/>
</dbReference>
<feature type="compositionally biased region" description="Basic and acidic residues" evidence="10">
    <location>
        <begin position="473"/>
        <end position="483"/>
    </location>
</feature>
<dbReference type="InterPro" id="IPR017441">
    <property type="entry name" value="Protein_kinase_ATP_BS"/>
</dbReference>
<evidence type="ECO:0000256" key="2">
    <source>
        <dbReference type="ARBA" id="ARBA00022527"/>
    </source>
</evidence>
<evidence type="ECO:0000259" key="11">
    <source>
        <dbReference type="PROSITE" id="PS50011"/>
    </source>
</evidence>
<dbReference type="InterPro" id="IPR011009">
    <property type="entry name" value="Kinase-like_dom_sf"/>
</dbReference>
<dbReference type="GO" id="GO:0005524">
    <property type="term" value="F:ATP binding"/>
    <property type="evidence" value="ECO:0007669"/>
    <property type="project" value="UniProtKB-UniRule"/>
</dbReference>
<organism evidence="12 13">
    <name type="scientific">Ostreobium quekettii</name>
    <dbReference type="NCBI Taxonomy" id="121088"/>
    <lineage>
        <taxon>Eukaryota</taxon>
        <taxon>Viridiplantae</taxon>
        <taxon>Chlorophyta</taxon>
        <taxon>core chlorophytes</taxon>
        <taxon>Ulvophyceae</taxon>
        <taxon>TCBD clade</taxon>
        <taxon>Bryopsidales</taxon>
        <taxon>Ostreobineae</taxon>
        <taxon>Ostreobiaceae</taxon>
        <taxon>Ostreobium</taxon>
    </lineage>
</organism>
<feature type="compositionally biased region" description="Polar residues" evidence="10">
    <location>
        <begin position="393"/>
        <end position="409"/>
    </location>
</feature>
<dbReference type="Pfam" id="PF00069">
    <property type="entry name" value="Pkinase"/>
    <property type="match status" value="1"/>
</dbReference>
<evidence type="ECO:0000256" key="10">
    <source>
        <dbReference type="SAM" id="MobiDB-lite"/>
    </source>
</evidence>
<dbReference type="AlphaFoldDB" id="A0A8S1JE02"/>
<feature type="compositionally biased region" description="Low complexity" evidence="10">
    <location>
        <begin position="457"/>
        <end position="472"/>
    </location>
</feature>
<comment type="catalytic activity">
    <reaction evidence="8">
        <text>L-seryl-[protein] + ATP = O-phospho-L-seryl-[protein] + ADP + H(+)</text>
        <dbReference type="Rhea" id="RHEA:17989"/>
        <dbReference type="Rhea" id="RHEA-COMP:9863"/>
        <dbReference type="Rhea" id="RHEA-COMP:11604"/>
        <dbReference type="ChEBI" id="CHEBI:15378"/>
        <dbReference type="ChEBI" id="CHEBI:29999"/>
        <dbReference type="ChEBI" id="CHEBI:30616"/>
        <dbReference type="ChEBI" id="CHEBI:83421"/>
        <dbReference type="ChEBI" id="CHEBI:456216"/>
        <dbReference type="EC" id="2.7.11.1"/>
    </reaction>
</comment>
<dbReference type="InterPro" id="IPR000719">
    <property type="entry name" value="Prot_kinase_dom"/>
</dbReference>
<protein>
    <recommendedName>
        <fullName evidence="1">non-specific serine/threonine protein kinase</fullName>
        <ecNumber evidence="1">2.7.11.1</ecNumber>
    </recommendedName>
</protein>
<dbReference type="Proteomes" id="UP000708148">
    <property type="component" value="Unassembled WGS sequence"/>
</dbReference>
<dbReference type="SMART" id="SM00220">
    <property type="entry name" value="S_TKc"/>
    <property type="match status" value="1"/>
</dbReference>
<dbReference type="PANTHER" id="PTHR22967">
    <property type="entry name" value="SERINE/THREONINE PROTEIN KINASE"/>
    <property type="match status" value="1"/>
</dbReference>
<evidence type="ECO:0000256" key="6">
    <source>
        <dbReference type="ARBA" id="ARBA00022840"/>
    </source>
</evidence>
<comment type="catalytic activity">
    <reaction evidence="7">
        <text>L-threonyl-[protein] + ATP = O-phospho-L-threonyl-[protein] + ADP + H(+)</text>
        <dbReference type="Rhea" id="RHEA:46608"/>
        <dbReference type="Rhea" id="RHEA-COMP:11060"/>
        <dbReference type="Rhea" id="RHEA-COMP:11605"/>
        <dbReference type="ChEBI" id="CHEBI:15378"/>
        <dbReference type="ChEBI" id="CHEBI:30013"/>
        <dbReference type="ChEBI" id="CHEBI:30616"/>
        <dbReference type="ChEBI" id="CHEBI:61977"/>
        <dbReference type="ChEBI" id="CHEBI:456216"/>
        <dbReference type="EC" id="2.7.11.1"/>
    </reaction>
</comment>
<feature type="compositionally biased region" description="Polar residues" evidence="10">
    <location>
        <begin position="365"/>
        <end position="377"/>
    </location>
</feature>
<feature type="binding site" evidence="9">
    <location>
        <position position="46"/>
    </location>
    <ligand>
        <name>ATP</name>
        <dbReference type="ChEBI" id="CHEBI:30616"/>
    </ligand>
</feature>
<dbReference type="OrthoDB" id="248923at2759"/>
<keyword evidence="5" id="KW-0418">Kinase</keyword>
<evidence type="ECO:0000256" key="7">
    <source>
        <dbReference type="ARBA" id="ARBA00047899"/>
    </source>
</evidence>
<gene>
    <name evidence="12" type="ORF">OSTQU699_LOCUS10584</name>
</gene>
<comment type="caution">
    <text evidence="12">The sequence shown here is derived from an EMBL/GenBank/DDBJ whole genome shotgun (WGS) entry which is preliminary data.</text>
</comment>
<feature type="region of interest" description="Disordered" evidence="10">
    <location>
        <begin position="363"/>
        <end position="514"/>
    </location>
</feature>
<dbReference type="EMBL" id="CAJHUC010003057">
    <property type="protein sequence ID" value="CAD7705229.1"/>
    <property type="molecule type" value="Genomic_DNA"/>
</dbReference>
<evidence type="ECO:0000256" key="8">
    <source>
        <dbReference type="ARBA" id="ARBA00048679"/>
    </source>
</evidence>
<feature type="region of interest" description="Disordered" evidence="10">
    <location>
        <begin position="312"/>
        <end position="349"/>
    </location>
</feature>
<keyword evidence="2" id="KW-0723">Serine/threonine-protein kinase</keyword>
<dbReference type="Gene3D" id="1.10.510.10">
    <property type="entry name" value="Transferase(Phosphotransferase) domain 1"/>
    <property type="match status" value="1"/>
</dbReference>
<sequence length="734" mass="80816">MVAPLVGKVVQVGQHRLKVEAHLGEGGFASIYRVKEVTSGEMFALKHLRLGGKETVDLVRREAKVMNRLKGRPNILRLISVAFGGEVGAETDAYMLLDLCPDNLFRYLQRKEFKVSDGQLLEIFWAVCNAVAEMHSLEPPLTHRDVKVENVLRRPNKEWVLCDFGSSTSREQAYETPAEIGEEEENIRRHTTPAYRAPEMWDLYQAKRIDTRVDIWALGCVLFFLCYGKLPFNGDSKLQILNGNYQMPATRPAPIQSLIQDLLCVDPDHRPDIHTVLQRVSALQHYVHNAAGDPTLADPHNASFTSNPISMAADVAPAPPARPGSATGPGRLPAAQHPNWDQLNGRPEHLAGRTAHTGFERAANMSRQASTPQSGNPFATGGTIPTPDPGDTMSRQKSTPQLQGTTSWRVSHDNSCEYKMPQQQGSHAPPGVSRPADPPRSPGWADFDSPHGHRVDPQSMPQRASSPSASPSSEERMAEREVVARANVGRRSAEERQRESYQAPDRGSQAMESHRLRARELERENKALQGQVKQLQNVIASQQQTIQDLQQQNQRQQAQFEQVTAKYALEVQARPAQTSKRAAKNAALMTAPVSLDQYVEPRPWTEFPSASDEGHAGRRGAVGTSPQRGPSGGRLQEGTTRDVGPDPPSRPMRTNPQTSAARPANGTEKNGHGARVPPSGGKYWETQEGSSDRSNTAMWQVAAVGAADLEESDATHRRIVSDPPPLETWHLEGV</sequence>
<accession>A0A8S1JE02</accession>
<feature type="region of interest" description="Disordered" evidence="10">
    <location>
        <begin position="712"/>
        <end position="734"/>
    </location>
</feature>
<keyword evidence="6 9" id="KW-0067">ATP-binding</keyword>
<evidence type="ECO:0000313" key="12">
    <source>
        <dbReference type="EMBL" id="CAD7705229.1"/>
    </source>
</evidence>
<dbReference type="SUPFAM" id="SSF56112">
    <property type="entry name" value="Protein kinase-like (PK-like)"/>
    <property type="match status" value="1"/>
</dbReference>
<evidence type="ECO:0000313" key="13">
    <source>
        <dbReference type="Proteomes" id="UP000708148"/>
    </source>
</evidence>
<feature type="region of interest" description="Disordered" evidence="10">
    <location>
        <begin position="604"/>
        <end position="695"/>
    </location>
</feature>
<keyword evidence="13" id="KW-1185">Reference proteome</keyword>